<dbReference type="Proteomes" id="UP000559653">
    <property type="component" value="Unassembled WGS sequence"/>
</dbReference>
<proteinExistence type="predicted"/>
<dbReference type="EMBL" id="JACEMZ010000012">
    <property type="protein sequence ID" value="MBA4452179.1"/>
    <property type="molecule type" value="Genomic_DNA"/>
</dbReference>
<name>A0AC60VXS8_9ARCH</name>
<reference evidence="1 2" key="1">
    <citation type="journal article" date="2020" name="Appl. Environ. Microbiol.">
        <title>Genomic Characteristics of a Novel Species of Ammonia-Oxidizing Archaea from the Jiulong River Estuary.</title>
        <authorList>
            <person name="Zou D."/>
            <person name="Wan R."/>
            <person name="Han L."/>
            <person name="Xu M.N."/>
            <person name="Liu Y."/>
            <person name="Liu H."/>
            <person name="Kao S.J."/>
            <person name="Li M."/>
        </authorList>
    </citation>
    <scope>NUCLEOTIDE SEQUENCE [LARGE SCALE GENOMIC DNA]</scope>
    <source>
        <strain evidence="1">W1bin1</strain>
    </source>
</reference>
<accession>A0AC60VXS8</accession>
<evidence type="ECO:0000313" key="1">
    <source>
        <dbReference type="EMBL" id="MBA4452179.1"/>
    </source>
</evidence>
<sequence>MQNFENDYSAKLLQEVKESGLLDTENALNCINCNAIFPKEYEKCPHCENKVFDT</sequence>
<gene>
    <name evidence="1" type="ORF">H2B03_03245</name>
</gene>
<comment type="caution">
    <text evidence="1">The sequence shown here is derived from an EMBL/GenBank/DDBJ whole genome shotgun (WGS) entry which is preliminary data.</text>
</comment>
<evidence type="ECO:0000313" key="2">
    <source>
        <dbReference type="Proteomes" id="UP000559653"/>
    </source>
</evidence>
<protein>
    <submittedName>
        <fullName evidence="1">Uncharacterized protein</fullName>
    </submittedName>
</protein>
<organism evidence="1 2">
    <name type="scientific">Candidatus Nitrosomaritimum aestuariumsis</name>
    <dbReference type="NCBI Taxonomy" id="3342354"/>
    <lineage>
        <taxon>Archaea</taxon>
        <taxon>Nitrososphaerota</taxon>
        <taxon>Nitrososphaeria</taxon>
        <taxon>Nitrosopumilales</taxon>
        <taxon>Nitrosopumilaceae</taxon>
        <taxon>Candidatus Nitrosomaritimum</taxon>
    </lineage>
</organism>